<dbReference type="Proteomes" id="UP000286260">
    <property type="component" value="Unassembled WGS sequence"/>
</dbReference>
<evidence type="ECO:0000313" key="6">
    <source>
        <dbReference type="Proteomes" id="UP000437446"/>
    </source>
</evidence>
<dbReference type="Proteomes" id="UP000283732">
    <property type="component" value="Unassembled WGS sequence"/>
</dbReference>
<evidence type="ECO:0000313" key="3">
    <source>
        <dbReference type="EMBL" id="RHH80698.1"/>
    </source>
</evidence>
<reference evidence="1 6" key="2">
    <citation type="journal article" date="2019" name="Nat. Med.">
        <title>A library of human gut bacterial isolates paired with longitudinal multiomics data enables mechanistic microbiome research.</title>
        <authorList>
            <person name="Poyet M."/>
            <person name="Groussin M."/>
            <person name="Gibbons S.M."/>
            <person name="Avila-Pacheco J."/>
            <person name="Jiang X."/>
            <person name="Kearney S.M."/>
            <person name="Perrotta A.R."/>
            <person name="Berdy B."/>
            <person name="Zhao S."/>
            <person name="Lieberman T.D."/>
            <person name="Swanson P.K."/>
            <person name="Smith M."/>
            <person name="Roesemann S."/>
            <person name="Alexander J.E."/>
            <person name="Rich S.A."/>
            <person name="Livny J."/>
            <person name="Vlamakis H."/>
            <person name="Clish C."/>
            <person name="Bullock K."/>
            <person name="Deik A."/>
            <person name="Scott J."/>
            <person name="Pierce K.A."/>
            <person name="Xavier R.J."/>
            <person name="Alm E.J."/>
        </authorList>
    </citation>
    <scope>NUCLEOTIDE SEQUENCE [LARGE SCALE GENOMIC DNA]</scope>
    <source>
        <strain evidence="1 6">BIOML-A25</strain>
    </source>
</reference>
<organism evidence="3 4">
    <name type="scientific">Parabacteroides merdae</name>
    <dbReference type="NCBI Taxonomy" id="46503"/>
    <lineage>
        <taxon>Bacteria</taxon>
        <taxon>Pseudomonadati</taxon>
        <taxon>Bacteroidota</taxon>
        <taxon>Bacteroidia</taxon>
        <taxon>Bacteroidales</taxon>
        <taxon>Tannerellaceae</taxon>
        <taxon>Parabacteroides</taxon>
    </lineage>
</organism>
<comment type="caution">
    <text evidence="3">The sequence shown here is derived from an EMBL/GenBank/DDBJ whole genome shotgun (WGS) entry which is preliminary data.</text>
</comment>
<reference evidence="4 5" key="1">
    <citation type="submission" date="2018-08" db="EMBL/GenBank/DDBJ databases">
        <title>A genome reference for cultivated species of the human gut microbiota.</title>
        <authorList>
            <person name="Zou Y."/>
            <person name="Xue W."/>
            <person name="Luo G."/>
        </authorList>
    </citation>
    <scope>NUCLEOTIDE SEQUENCE [LARGE SCALE GENOMIC DNA]</scope>
    <source>
        <strain evidence="3 4">AM16-50</strain>
        <strain evidence="2 5">AM34-17</strain>
    </source>
</reference>
<dbReference type="EMBL" id="WNCR01000001">
    <property type="protein sequence ID" value="MTU27938.1"/>
    <property type="molecule type" value="Genomic_DNA"/>
</dbReference>
<name>A0A3R6GIK9_9BACT</name>
<gene>
    <name evidence="3" type="ORF">DW191_03705</name>
    <name evidence="2" type="ORF">DW828_04885</name>
    <name evidence="1" type="ORF">GMD66_01645</name>
</gene>
<dbReference type="Proteomes" id="UP000437446">
    <property type="component" value="Unassembled WGS sequence"/>
</dbReference>
<evidence type="ECO:0000313" key="1">
    <source>
        <dbReference type="EMBL" id="MTU27938.1"/>
    </source>
</evidence>
<proteinExistence type="predicted"/>
<dbReference type="EMBL" id="QRKC01000001">
    <property type="protein sequence ID" value="RHH80698.1"/>
    <property type="molecule type" value="Genomic_DNA"/>
</dbReference>
<evidence type="ECO:0000313" key="4">
    <source>
        <dbReference type="Proteomes" id="UP000283732"/>
    </source>
</evidence>
<dbReference type="EMBL" id="QSII01000004">
    <property type="protein sequence ID" value="RHC88679.1"/>
    <property type="molecule type" value="Genomic_DNA"/>
</dbReference>
<evidence type="ECO:0000313" key="2">
    <source>
        <dbReference type="EMBL" id="RHC88679.1"/>
    </source>
</evidence>
<accession>A0A3R6GIK9</accession>
<evidence type="ECO:0000313" key="5">
    <source>
        <dbReference type="Proteomes" id="UP000286260"/>
    </source>
</evidence>
<protein>
    <submittedName>
        <fullName evidence="3">Uncharacterized protein</fullName>
    </submittedName>
</protein>
<dbReference type="AlphaFoldDB" id="A0A3R6GIK9"/>
<sequence length="63" mass="7087">MIVAILNYHSSVITIMVKNDNFLCVNCTIKTGTVREQVRNLLKRLLFSSRQAFLLSKTACKAA</sequence>